<name>A0A6N2NHV3_SALVM</name>
<gene>
    <name evidence="2" type="ORF">SVIM_LOCUS491756</name>
</gene>
<feature type="compositionally biased region" description="Pro residues" evidence="1">
    <location>
        <begin position="107"/>
        <end position="124"/>
    </location>
</feature>
<protein>
    <submittedName>
        <fullName evidence="2">Uncharacterized protein</fullName>
    </submittedName>
</protein>
<dbReference type="PANTHER" id="PTHR31286:SF99">
    <property type="entry name" value="DUF4283 DOMAIN-CONTAINING PROTEIN"/>
    <property type="match status" value="1"/>
</dbReference>
<dbReference type="SUPFAM" id="SSF56219">
    <property type="entry name" value="DNase I-like"/>
    <property type="match status" value="1"/>
</dbReference>
<feature type="region of interest" description="Disordered" evidence="1">
    <location>
        <begin position="85"/>
        <end position="139"/>
    </location>
</feature>
<dbReference type="AlphaFoldDB" id="A0A6N2NHV3"/>
<feature type="region of interest" description="Disordered" evidence="1">
    <location>
        <begin position="325"/>
        <end position="396"/>
    </location>
</feature>
<reference evidence="2" key="1">
    <citation type="submission" date="2019-03" db="EMBL/GenBank/DDBJ databases">
        <authorList>
            <person name="Mank J."/>
            <person name="Almeida P."/>
        </authorList>
    </citation>
    <scope>NUCLEOTIDE SEQUENCE</scope>
    <source>
        <strain evidence="2">78183</strain>
    </source>
</reference>
<organism evidence="2">
    <name type="scientific">Salix viminalis</name>
    <name type="common">Common osier</name>
    <name type="synonym">Basket willow</name>
    <dbReference type="NCBI Taxonomy" id="40686"/>
    <lineage>
        <taxon>Eukaryota</taxon>
        <taxon>Viridiplantae</taxon>
        <taxon>Streptophyta</taxon>
        <taxon>Embryophyta</taxon>
        <taxon>Tracheophyta</taxon>
        <taxon>Spermatophyta</taxon>
        <taxon>Magnoliopsida</taxon>
        <taxon>eudicotyledons</taxon>
        <taxon>Gunneridae</taxon>
        <taxon>Pentapetalae</taxon>
        <taxon>rosids</taxon>
        <taxon>fabids</taxon>
        <taxon>Malpighiales</taxon>
        <taxon>Salicaceae</taxon>
        <taxon>Saliceae</taxon>
        <taxon>Salix</taxon>
    </lineage>
</organism>
<dbReference type="InterPro" id="IPR036691">
    <property type="entry name" value="Endo/exonu/phosph_ase_sf"/>
</dbReference>
<dbReference type="EMBL" id="CAADRP010002251">
    <property type="protein sequence ID" value="VFU64191.1"/>
    <property type="molecule type" value="Genomic_DNA"/>
</dbReference>
<dbReference type="PANTHER" id="PTHR31286">
    <property type="entry name" value="GLYCINE-RICH CELL WALL STRUCTURAL PROTEIN 1.8-LIKE"/>
    <property type="match status" value="1"/>
</dbReference>
<evidence type="ECO:0000256" key="1">
    <source>
        <dbReference type="SAM" id="MobiDB-lite"/>
    </source>
</evidence>
<dbReference type="Gene3D" id="3.60.10.10">
    <property type="entry name" value="Endonuclease/exonuclease/phosphatase"/>
    <property type="match status" value="1"/>
</dbReference>
<dbReference type="InterPro" id="IPR040256">
    <property type="entry name" value="At4g02000-like"/>
</dbReference>
<evidence type="ECO:0000313" key="2">
    <source>
        <dbReference type="EMBL" id="VFU64191.1"/>
    </source>
</evidence>
<proteinExistence type="predicted"/>
<sequence length="849" mass="95708">MLNRSVIERKDVRDALKPQTLLRLILLLFRQDLSPATTPLLPFLLLEPTKHSESNLKPIFNNFTILLSSLFSQFSFVSHSDRSLATDPSHSHYNVSQSGAQMSTPKPTKPYPPKQPQNSPPPKQPKSHPQKPQASWSDRVKVTDSTTRYTLDHIPQRDRDCQLEITDDMLTEHAEQWSRCYRMKYHAMNKIASRVWRSHGLEDVRTTAAGSIIFRFKTSKISKIPVWVRIHGLPFTLWSRKGLSLVASKVRRPLACDEATFTCSRLDFARVCVEIDAASPFIHNFSVLTPLSKDPLNIEVEFEWKPTRCAKCRLFGHSCARGGNEKAIDEAPSGGAGTSDKSIHAEKSEGHAKADETQVSGHHPVAPRGKSSHDRTVCPSGKDMHPGHATSTKESHTPIRVSIAKKPDKGKAAIKDIESSEGEEITGKGIHPKGTVNTMASLHSQPCDSEEDFEVDSRQVHSDQNDEETSFMAFATVKKKKGGSWNIRGLNGHNKQKEVRDWIFKNQLGVVGLLETKVLAANQKAVEEGLQLQSWSYITNGQQDGRARIMVGWDPKKFQVICVSIDQQWITCTVNSLATNMHLTVTWVYGMHTPADRQSSCTLLGWTLMEDFNATLKASDSSGGDPYWAGHKLDFGRYLEQAELTSLPYRGLRYTWHNGQGSTNIIIKKLDGVLSNYAFTVAWPQVQSQFFPRIVSDHSAMMLRLQPNEPTKRPVHGSAFFRLTTKLKMVKAHLVDWHRKHRSGITGRVVKAKEDWTKAQVQLDNDPLSKELKAVEHAVAINFNQMIRDEEAYYKQKSRIQWLTLGDWNTASFHCSMRHRHSRNRVSSLVDKEGIIIVDQDKMGEVAVD</sequence>
<feature type="compositionally biased region" description="Polar residues" evidence="1">
    <location>
        <begin position="86"/>
        <end position="103"/>
    </location>
</feature>
<feature type="compositionally biased region" description="Basic and acidic residues" evidence="1">
    <location>
        <begin position="341"/>
        <end position="356"/>
    </location>
</feature>
<feature type="compositionally biased region" description="Basic and acidic residues" evidence="1">
    <location>
        <begin position="371"/>
        <end position="396"/>
    </location>
</feature>
<accession>A0A6N2NHV3</accession>